<keyword evidence="10" id="KW-1185">Reference proteome</keyword>
<name>A0A4R7G884_9MICC</name>
<dbReference type="EC" id="6.3.2.1" evidence="8"/>
<evidence type="ECO:0000256" key="7">
    <source>
        <dbReference type="ARBA" id="ARBA00048258"/>
    </source>
</evidence>
<dbReference type="HAMAP" id="MF_00158">
    <property type="entry name" value="PanC"/>
    <property type="match status" value="1"/>
</dbReference>
<comment type="subcellular location">
    <subcellularLocation>
        <location evidence="8">Cytoplasm</location>
    </subcellularLocation>
</comment>
<protein>
    <recommendedName>
        <fullName evidence="8">Pantothenate synthetase</fullName>
        <shortName evidence="8">PS</shortName>
        <ecNumber evidence="8">6.3.2.1</ecNumber>
    </recommendedName>
    <alternativeName>
        <fullName evidence="8">Pantoate--beta-alanine ligase</fullName>
    </alternativeName>
    <alternativeName>
        <fullName evidence="8">Pantoate-activating enzyme</fullName>
    </alternativeName>
</protein>
<dbReference type="InterPro" id="IPR042176">
    <property type="entry name" value="Pantoate_ligase_C"/>
</dbReference>
<organism evidence="9 10">
    <name type="scientific">Nesterenkonia aurantiaca</name>
    <dbReference type="NCBI Taxonomy" id="1436010"/>
    <lineage>
        <taxon>Bacteria</taxon>
        <taxon>Bacillati</taxon>
        <taxon>Actinomycetota</taxon>
        <taxon>Actinomycetes</taxon>
        <taxon>Micrococcales</taxon>
        <taxon>Micrococcaceae</taxon>
        <taxon>Nesterenkonia</taxon>
    </lineage>
</organism>
<feature type="binding site" evidence="8">
    <location>
        <begin position="40"/>
        <end position="47"/>
    </location>
    <ligand>
        <name>ATP</name>
        <dbReference type="ChEBI" id="CHEBI:30616"/>
    </ligand>
</feature>
<feature type="binding site" evidence="8">
    <location>
        <position position="194"/>
    </location>
    <ligand>
        <name>ATP</name>
        <dbReference type="ChEBI" id="CHEBI:30616"/>
    </ligand>
</feature>
<accession>A0A4R7G884</accession>
<keyword evidence="5 8" id="KW-0547">Nucleotide-binding</keyword>
<comment type="function">
    <text evidence="8">Catalyzes the condensation of pantoate with beta-alanine in an ATP-dependent reaction via a pantoyl-adenylate intermediate.</text>
</comment>
<evidence type="ECO:0000313" key="9">
    <source>
        <dbReference type="EMBL" id="TDS87686.1"/>
    </source>
</evidence>
<dbReference type="Proteomes" id="UP000294506">
    <property type="component" value="Unassembled WGS sequence"/>
</dbReference>
<dbReference type="Gene3D" id="3.40.50.620">
    <property type="entry name" value="HUPs"/>
    <property type="match status" value="1"/>
</dbReference>
<dbReference type="SUPFAM" id="SSF52374">
    <property type="entry name" value="Nucleotidylyl transferase"/>
    <property type="match status" value="1"/>
</dbReference>
<dbReference type="InterPro" id="IPR003721">
    <property type="entry name" value="Pantoate_ligase"/>
</dbReference>
<dbReference type="GO" id="GO:0005524">
    <property type="term" value="F:ATP binding"/>
    <property type="evidence" value="ECO:0007669"/>
    <property type="project" value="UniProtKB-KW"/>
</dbReference>
<reference evidence="9 10" key="1">
    <citation type="submission" date="2019-03" db="EMBL/GenBank/DDBJ databases">
        <title>Genomic Encyclopedia of Type Strains, Phase III (KMG-III): the genomes of soil and plant-associated and newly described type strains.</title>
        <authorList>
            <person name="Whitman W."/>
        </authorList>
    </citation>
    <scope>NUCLEOTIDE SEQUENCE [LARGE SCALE GENOMIC DNA]</scope>
    <source>
        <strain evidence="9 10">DSM 27373</strain>
    </source>
</reference>
<dbReference type="GO" id="GO:0004592">
    <property type="term" value="F:pantoate-beta-alanine ligase activity"/>
    <property type="evidence" value="ECO:0007669"/>
    <property type="project" value="UniProtKB-UniRule"/>
</dbReference>
<comment type="similarity">
    <text evidence="2 8">Belongs to the pantothenate synthetase family.</text>
</comment>
<comment type="miscellaneous">
    <text evidence="8">The reaction proceeds by a bi uni uni bi ping pong mechanism.</text>
</comment>
<dbReference type="PANTHER" id="PTHR21299">
    <property type="entry name" value="CYTIDYLATE KINASE/PANTOATE-BETA-ALANINE LIGASE"/>
    <property type="match status" value="1"/>
</dbReference>
<comment type="pathway">
    <text evidence="1 8">Cofactor biosynthesis; (R)-pantothenate biosynthesis; (R)-pantothenate from (R)-pantoate and beta-alanine: step 1/1.</text>
</comment>
<evidence type="ECO:0000256" key="8">
    <source>
        <dbReference type="HAMAP-Rule" id="MF_00158"/>
    </source>
</evidence>
<feature type="binding site" evidence="8">
    <location>
        <begin position="165"/>
        <end position="168"/>
    </location>
    <ligand>
        <name>ATP</name>
        <dbReference type="ChEBI" id="CHEBI:30616"/>
    </ligand>
</feature>
<proteinExistence type="inferred from homology"/>
<gene>
    <name evidence="8" type="primary">panC</name>
    <name evidence="9" type="ORF">EV640_101480</name>
</gene>
<evidence type="ECO:0000256" key="4">
    <source>
        <dbReference type="ARBA" id="ARBA00022655"/>
    </source>
</evidence>
<dbReference type="EMBL" id="SOAN01000001">
    <property type="protein sequence ID" value="TDS87686.1"/>
    <property type="molecule type" value="Genomic_DNA"/>
</dbReference>
<comment type="subunit">
    <text evidence="8">Homodimer.</text>
</comment>
<dbReference type="AlphaFoldDB" id="A0A4R7G884"/>
<dbReference type="GO" id="GO:0015940">
    <property type="term" value="P:pantothenate biosynthetic process"/>
    <property type="evidence" value="ECO:0007669"/>
    <property type="project" value="UniProtKB-UniRule"/>
</dbReference>
<feature type="binding site" evidence="8">
    <location>
        <begin position="202"/>
        <end position="205"/>
    </location>
    <ligand>
        <name>ATP</name>
        <dbReference type="ChEBI" id="CHEBI:30616"/>
    </ligand>
</feature>
<feature type="binding site" evidence="8">
    <location>
        <position position="71"/>
    </location>
    <ligand>
        <name>(R)-pantoate</name>
        <dbReference type="ChEBI" id="CHEBI:15980"/>
    </ligand>
</feature>
<dbReference type="NCBIfam" id="TIGR00018">
    <property type="entry name" value="panC"/>
    <property type="match status" value="1"/>
</dbReference>
<feature type="binding site" evidence="8">
    <location>
        <position position="171"/>
    </location>
    <ligand>
        <name>(R)-pantoate</name>
        <dbReference type="ChEBI" id="CHEBI:15980"/>
    </ligand>
</feature>
<comment type="catalytic activity">
    <reaction evidence="7 8">
        <text>(R)-pantoate + beta-alanine + ATP = (R)-pantothenate + AMP + diphosphate + H(+)</text>
        <dbReference type="Rhea" id="RHEA:10912"/>
        <dbReference type="ChEBI" id="CHEBI:15378"/>
        <dbReference type="ChEBI" id="CHEBI:15980"/>
        <dbReference type="ChEBI" id="CHEBI:29032"/>
        <dbReference type="ChEBI" id="CHEBI:30616"/>
        <dbReference type="ChEBI" id="CHEBI:33019"/>
        <dbReference type="ChEBI" id="CHEBI:57966"/>
        <dbReference type="ChEBI" id="CHEBI:456215"/>
        <dbReference type="EC" id="6.3.2.1"/>
    </reaction>
</comment>
<sequence length="313" mass="33141">MTPPQVLTTVASFRAALAEAVAAHVREHSGAPTVGLIPTMGALHSGHAVLIDAAREASDIVIASIFVNPLQFDDESDYLHYPRTPELDVALLGAHGADLVFVPDIATMYPGESRAPLVRVSAGELGRRWEGAARPGHFDGVVTVVAKLFNIMGPPAPARLQAWFGAKDAEQVAIITRMTEDLNLPVDIRTVATVRDELGLARSSRNQRLDETEYAAALALPAALFALREDAASGRALGLADQVAELSSAEGVELDYLVVVDPGSLQELQPGGALLDRLGILRGPALALIAARVGPVRLIDNVMLTPGRSQPRE</sequence>
<evidence type="ECO:0000256" key="2">
    <source>
        <dbReference type="ARBA" id="ARBA00009256"/>
    </source>
</evidence>
<keyword evidence="3 8" id="KW-0436">Ligase</keyword>
<keyword evidence="4 8" id="KW-0566">Pantothenate biosynthesis</keyword>
<dbReference type="UniPathway" id="UPA00028">
    <property type="reaction ID" value="UER00005"/>
</dbReference>
<dbReference type="Pfam" id="PF02569">
    <property type="entry name" value="Pantoate_ligase"/>
    <property type="match status" value="1"/>
</dbReference>
<dbReference type="InterPro" id="IPR014729">
    <property type="entry name" value="Rossmann-like_a/b/a_fold"/>
</dbReference>
<evidence type="ECO:0000313" key="10">
    <source>
        <dbReference type="Proteomes" id="UP000294506"/>
    </source>
</evidence>
<keyword evidence="8" id="KW-0963">Cytoplasm</keyword>
<dbReference type="RefSeq" id="WP_133725670.1">
    <property type="nucleotide sequence ID" value="NZ_SOAN01000001.1"/>
</dbReference>
<evidence type="ECO:0000256" key="1">
    <source>
        <dbReference type="ARBA" id="ARBA00004990"/>
    </source>
</evidence>
<evidence type="ECO:0000256" key="6">
    <source>
        <dbReference type="ARBA" id="ARBA00022840"/>
    </source>
</evidence>
<feature type="binding site" evidence="8">
    <location>
        <position position="71"/>
    </location>
    <ligand>
        <name>beta-alanine</name>
        <dbReference type="ChEBI" id="CHEBI:57966"/>
    </ligand>
</feature>
<keyword evidence="6 8" id="KW-0067">ATP-binding</keyword>
<comment type="caution">
    <text evidence="9">The sequence shown here is derived from an EMBL/GenBank/DDBJ whole genome shotgun (WGS) entry which is preliminary data.</text>
</comment>
<evidence type="ECO:0000256" key="5">
    <source>
        <dbReference type="ARBA" id="ARBA00022741"/>
    </source>
</evidence>
<feature type="active site" description="Proton donor" evidence="8">
    <location>
        <position position="47"/>
    </location>
</feature>
<dbReference type="GO" id="GO:0005829">
    <property type="term" value="C:cytosol"/>
    <property type="evidence" value="ECO:0007669"/>
    <property type="project" value="TreeGrafter"/>
</dbReference>
<dbReference type="Gene3D" id="3.30.1300.10">
    <property type="entry name" value="Pantoate-beta-alanine ligase, C-terminal domain"/>
    <property type="match status" value="1"/>
</dbReference>
<dbReference type="PANTHER" id="PTHR21299:SF1">
    <property type="entry name" value="PANTOATE--BETA-ALANINE LIGASE"/>
    <property type="match status" value="1"/>
</dbReference>
<evidence type="ECO:0000256" key="3">
    <source>
        <dbReference type="ARBA" id="ARBA00022598"/>
    </source>
</evidence>